<organism evidence="3 4">
    <name type="scientific">Sphingomonas humi</name>
    <dbReference type="NCBI Taxonomy" id="335630"/>
    <lineage>
        <taxon>Bacteria</taxon>
        <taxon>Pseudomonadati</taxon>
        <taxon>Pseudomonadota</taxon>
        <taxon>Alphaproteobacteria</taxon>
        <taxon>Sphingomonadales</taxon>
        <taxon>Sphingomonadaceae</taxon>
        <taxon>Sphingomonas</taxon>
    </lineage>
</organism>
<evidence type="ECO:0000313" key="3">
    <source>
        <dbReference type="EMBL" id="GAA3995544.1"/>
    </source>
</evidence>
<dbReference type="PANTHER" id="PTHR32268">
    <property type="entry name" value="HOMOSERINE O-ACETYLTRANSFERASE"/>
    <property type="match status" value="1"/>
</dbReference>
<sequence length="331" mass="35546">MTNVMAANALTRQEVGAPPSYEGECIAWLPFVTGPAAPVTIRYELSGDPDAPLLILAGGISADRHVIASEASAACGWWECQATVLSLYRRLAIDWVGADGALDRPIHPEDQARAILLTLDHLGIDRAAVFIGASYGAMTGMQLAAMAPERIGKLLAISAAHRAHPFVSAQRALQRQAVELGERLGGPGAGVALARKIAMLGYRTPEEFADRFKGPPTLADDARVRCGAEAYLDAQGERHAARVSAVAYRRLSESIDLHRIDPARIVIPAVFAAALDDRLIPHEDIADLAARVPDGRFVPLPTRFGHDSFLKEQTLITALLHDFLNSLECDA</sequence>
<feature type="domain" description="AB hydrolase-1" evidence="2">
    <location>
        <begin position="53"/>
        <end position="309"/>
    </location>
</feature>
<dbReference type="Pfam" id="PF00561">
    <property type="entry name" value="Abhydrolase_1"/>
    <property type="match status" value="1"/>
</dbReference>
<dbReference type="InterPro" id="IPR000073">
    <property type="entry name" value="AB_hydrolase_1"/>
</dbReference>
<accession>A0ABP7RCV0</accession>
<dbReference type="SUPFAM" id="SSF53474">
    <property type="entry name" value="alpha/beta-Hydrolases"/>
    <property type="match status" value="1"/>
</dbReference>
<keyword evidence="4" id="KW-1185">Reference proteome</keyword>
<dbReference type="InterPro" id="IPR008220">
    <property type="entry name" value="HAT_MetX-like"/>
</dbReference>
<evidence type="ECO:0000256" key="1">
    <source>
        <dbReference type="ARBA" id="ARBA00022679"/>
    </source>
</evidence>
<name>A0ABP7RCV0_9SPHN</name>
<dbReference type="EMBL" id="BAAAZD010000001">
    <property type="protein sequence ID" value="GAA3995544.1"/>
    <property type="molecule type" value="Genomic_DNA"/>
</dbReference>
<reference evidence="4" key="1">
    <citation type="journal article" date="2019" name="Int. J. Syst. Evol. Microbiol.">
        <title>The Global Catalogue of Microorganisms (GCM) 10K type strain sequencing project: providing services to taxonomists for standard genome sequencing and annotation.</title>
        <authorList>
            <consortium name="The Broad Institute Genomics Platform"/>
            <consortium name="The Broad Institute Genome Sequencing Center for Infectious Disease"/>
            <person name="Wu L."/>
            <person name="Ma J."/>
        </authorList>
    </citation>
    <scope>NUCLEOTIDE SEQUENCE [LARGE SCALE GENOMIC DNA]</scope>
    <source>
        <strain evidence="4">JCM 16603</strain>
    </source>
</reference>
<proteinExistence type="predicted"/>
<keyword evidence="1" id="KW-0808">Transferase</keyword>
<evidence type="ECO:0000259" key="2">
    <source>
        <dbReference type="Pfam" id="PF00561"/>
    </source>
</evidence>
<dbReference type="PANTHER" id="PTHR32268:SF11">
    <property type="entry name" value="HOMOSERINE O-ACETYLTRANSFERASE"/>
    <property type="match status" value="1"/>
</dbReference>
<gene>
    <name evidence="3" type="ORF">GCM10022211_00150</name>
</gene>
<protein>
    <submittedName>
        <fullName evidence="3">Homoserine O-succinyltransferase</fullName>
    </submittedName>
</protein>
<evidence type="ECO:0000313" key="4">
    <source>
        <dbReference type="Proteomes" id="UP001501310"/>
    </source>
</evidence>
<comment type="caution">
    <text evidence="3">The sequence shown here is derived from an EMBL/GenBank/DDBJ whole genome shotgun (WGS) entry which is preliminary data.</text>
</comment>
<dbReference type="Proteomes" id="UP001501310">
    <property type="component" value="Unassembled WGS sequence"/>
</dbReference>
<dbReference type="InterPro" id="IPR029058">
    <property type="entry name" value="AB_hydrolase_fold"/>
</dbReference>
<dbReference type="NCBIfam" id="NF006449">
    <property type="entry name" value="PRK08775.1"/>
    <property type="match status" value="1"/>
</dbReference>
<dbReference type="Gene3D" id="3.40.50.1820">
    <property type="entry name" value="alpha/beta hydrolase"/>
    <property type="match status" value="1"/>
</dbReference>